<evidence type="ECO:0000259" key="1">
    <source>
        <dbReference type="Pfam" id="PF01048"/>
    </source>
</evidence>
<protein>
    <submittedName>
        <fullName evidence="2">Phosphorylase</fullName>
    </submittedName>
</protein>
<dbReference type="CDD" id="cd00436">
    <property type="entry name" value="UP_TbUP-like"/>
    <property type="match status" value="1"/>
</dbReference>
<dbReference type="Proteomes" id="UP000240608">
    <property type="component" value="Unassembled WGS sequence"/>
</dbReference>
<evidence type="ECO:0000313" key="3">
    <source>
        <dbReference type="Proteomes" id="UP000240608"/>
    </source>
</evidence>
<dbReference type="AlphaFoldDB" id="A0A2T4DM79"/>
<dbReference type="Gene3D" id="3.40.50.1580">
    <property type="entry name" value="Nucleoside phosphorylase domain"/>
    <property type="match status" value="1"/>
</dbReference>
<name>A0A2T4DM79_9BACT</name>
<comment type="caution">
    <text evidence="2">The sequence shown here is derived from an EMBL/GenBank/DDBJ whole genome shotgun (WGS) entry which is preliminary data.</text>
</comment>
<evidence type="ECO:0000313" key="2">
    <source>
        <dbReference type="EMBL" id="PTB94940.1"/>
    </source>
</evidence>
<dbReference type="EMBL" id="PYVU01000117">
    <property type="protein sequence ID" value="PTB94940.1"/>
    <property type="molecule type" value="Genomic_DNA"/>
</dbReference>
<dbReference type="GO" id="GO:0005829">
    <property type="term" value="C:cytosol"/>
    <property type="evidence" value="ECO:0007669"/>
    <property type="project" value="TreeGrafter"/>
</dbReference>
<sequence length="293" mass="33273">MKTFYPESELILNKDGSVYHLSLRPQDIADVILTVGDPTRVHKVSQYFDEITFEMNKREFITHTGTYKGKKLTVMSTGMGTDNVEILMTELDALVNINLKKRENKSRRKSLKIIRIGTSGALQQDIQVDSLILSQFAIGLDTLMYFYPLKRTEAELNVEAALQLEAELPFRPYCVEGSTKLLNHFSEDMAVGNTITCPGFYAPQGRQLRTPIKYPLIGEKFSTFHYGDLWLTNFEMETSGYYALGRMMGHEVLSCNAIIANRITNEFSKNSDKVIDKLIKTVLNKTLTLDENS</sequence>
<feature type="domain" description="Nucleoside phosphorylase" evidence="1">
    <location>
        <begin position="31"/>
        <end position="278"/>
    </location>
</feature>
<dbReference type="Pfam" id="PF01048">
    <property type="entry name" value="PNP_UDP_1"/>
    <property type="match status" value="1"/>
</dbReference>
<dbReference type="GO" id="GO:0004850">
    <property type="term" value="F:uridine phosphorylase activity"/>
    <property type="evidence" value="ECO:0007669"/>
    <property type="project" value="TreeGrafter"/>
</dbReference>
<reference evidence="2 3" key="1">
    <citation type="submission" date="2018-03" db="EMBL/GenBank/DDBJ databases">
        <title>Cross-interface Injection: A General Nanoliter Liquid Handling Method Applied to Single Cells Genome Amplification Automated Nanoliter Liquid Handling Applied to Single Cell Multiple Displacement Amplification.</title>
        <authorList>
            <person name="Yun J."/>
            <person name="Xu P."/>
            <person name="Xu J."/>
            <person name="Dai X."/>
            <person name="Wang Y."/>
            <person name="Zheng X."/>
            <person name="Cao C."/>
            <person name="Yi Q."/>
            <person name="Zhu Y."/>
            <person name="Wang L."/>
            <person name="Dong Z."/>
            <person name="Huang Y."/>
            <person name="Huang L."/>
            <person name="Du W."/>
        </authorList>
    </citation>
    <scope>NUCLEOTIDE SEQUENCE [LARGE SCALE GENOMIC DNA]</scope>
    <source>
        <strain evidence="2 3">Z-D1-2</strain>
    </source>
</reference>
<proteinExistence type="predicted"/>
<dbReference type="InterPro" id="IPR035994">
    <property type="entry name" value="Nucleoside_phosphorylase_sf"/>
</dbReference>
<gene>
    <name evidence="2" type="ORF">C9994_11675</name>
</gene>
<organism evidence="2 3">
    <name type="scientific">Marivirga lumbricoides</name>
    <dbReference type="NCBI Taxonomy" id="1046115"/>
    <lineage>
        <taxon>Bacteria</taxon>
        <taxon>Pseudomonadati</taxon>
        <taxon>Bacteroidota</taxon>
        <taxon>Cytophagia</taxon>
        <taxon>Cytophagales</taxon>
        <taxon>Marivirgaceae</taxon>
        <taxon>Marivirga</taxon>
    </lineage>
</organism>
<dbReference type="PANTHER" id="PTHR43691">
    <property type="entry name" value="URIDINE PHOSPHORYLASE"/>
    <property type="match status" value="1"/>
</dbReference>
<dbReference type="GO" id="GO:0006218">
    <property type="term" value="P:uridine catabolic process"/>
    <property type="evidence" value="ECO:0007669"/>
    <property type="project" value="TreeGrafter"/>
</dbReference>
<dbReference type="PANTHER" id="PTHR43691:SF15">
    <property type="entry name" value="PHOSPHORYLASE, PUTATIVE-RELATED"/>
    <property type="match status" value="1"/>
</dbReference>
<dbReference type="InterPro" id="IPR000845">
    <property type="entry name" value="Nucleoside_phosphorylase_d"/>
</dbReference>
<dbReference type="SUPFAM" id="SSF53167">
    <property type="entry name" value="Purine and uridine phosphorylases"/>
    <property type="match status" value="1"/>
</dbReference>
<accession>A0A2T4DM79</accession>